<dbReference type="FunFam" id="3.30.420.10:FF:000032">
    <property type="entry name" value="Retrovirus-related Pol polyprotein from transposon 297-like Protein"/>
    <property type="match status" value="1"/>
</dbReference>
<dbReference type="Gene3D" id="6.10.250.3450">
    <property type="match status" value="1"/>
</dbReference>
<keyword evidence="9" id="KW-0460">Magnesium</keyword>
<dbReference type="InterPro" id="IPR043502">
    <property type="entry name" value="DNA/RNA_pol_sf"/>
</dbReference>
<evidence type="ECO:0000256" key="12">
    <source>
        <dbReference type="ARBA" id="ARBA00022932"/>
    </source>
</evidence>
<keyword evidence="13" id="KW-0238">DNA-binding</keyword>
<evidence type="ECO:0000256" key="11">
    <source>
        <dbReference type="ARBA" id="ARBA00022918"/>
    </source>
</evidence>
<dbReference type="GO" id="GO:0006508">
    <property type="term" value="P:proteolysis"/>
    <property type="evidence" value="ECO:0007669"/>
    <property type="project" value="UniProtKB-KW"/>
</dbReference>
<dbReference type="SUPFAM" id="SSF53098">
    <property type="entry name" value="Ribonuclease H-like"/>
    <property type="match status" value="1"/>
</dbReference>
<dbReference type="InterPro" id="IPR036397">
    <property type="entry name" value="RNaseH_sf"/>
</dbReference>
<dbReference type="PROSITE" id="PS50994">
    <property type="entry name" value="INTEGRASE"/>
    <property type="match status" value="1"/>
</dbReference>
<keyword evidence="18" id="KW-1185">Reference proteome</keyword>
<dbReference type="InterPro" id="IPR001584">
    <property type="entry name" value="Integrase_cat-core"/>
</dbReference>
<dbReference type="GO" id="GO:0003887">
    <property type="term" value="F:DNA-directed DNA polymerase activity"/>
    <property type="evidence" value="ECO:0007669"/>
    <property type="project" value="UniProtKB-KW"/>
</dbReference>
<keyword evidence="3" id="KW-0548">Nucleotidyltransferase</keyword>
<keyword evidence="2" id="KW-0808">Transferase</keyword>
<evidence type="ECO:0000256" key="2">
    <source>
        <dbReference type="ARBA" id="ARBA00022679"/>
    </source>
</evidence>
<keyword evidence="11 17" id="KW-0695">RNA-directed DNA polymerase</keyword>
<dbReference type="PANTHER" id="PTHR37984:SF5">
    <property type="entry name" value="PROTEIN NYNRIN-LIKE"/>
    <property type="match status" value="1"/>
</dbReference>
<dbReference type="InterPro" id="IPR056924">
    <property type="entry name" value="SH3_Tf2-1"/>
</dbReference>
<keyword evidence="4" id="KW-0540">Nuclease</keyword>
<dbReference type="SUPFAM" id="SSF56672">
    <property type="entry name" value="DNA/RNA polymerases"/>
    <property type="match status" value="1"/>
</dbReference>
<dbReference type="InterPro" id="IPR041373">
    <property type="entry name" value="RT_RNaseH"/>
</dbReference>
<evidence type="ECO:0000256" key="4">
    <source>
        <dbReference type="ARBA" id="ARBA00022722"/>
    </source>
</evidence>
<comment type="caution">
    <text evidence="17">The sequence shown here is derived from an EMBL/GenBank/DDBJ whole genome shotgun (WGS) entry which is preliminary data.</text>
</comment>
<evidence type="ECO:0000256" key="6">
    <source>
        <dbReference type="ARBA" id="ARBA00022750"/>
    </source>
</evidence>
<dbReference type="Proteomes" id="UP000283530">
    <property type="component" value="Unassembled WGS sequence"/>
</dbReference>
<feature type="region of interest" description="Disordered" evidence="15">
    <location>
        <begin position="942"/>
        <end position="962"/>
    </location>
</feature>
<protein>
    <submittedName>
        <fullName evidence="17">Putative reverse transcriptase domain-containing protein</fullName>
    </submittedName>
</protein>
<dbReference type="Pfam" id="PF17917">
    <property type="entry name" value="RT_RNaseH"/>
    <property type="match status" value="1"/>
</dbReference>
<evidence type="ECO:0000256" key="14">
    <source>
        <dbReference type="ARBA" id="ARBA00023172"/>
    </source>
</evidence>
<keyword evidence="12" id="KW-0239">DNA-directed DNA polymerase</keyword>
<dbReference type="Pfam" id="PF00078">
    <property type="entry name" value="RVT_1"/>
    <property type="match status" value="1"/>
</dbReference>
<keyword evidence="8" id="KW-0378">Hydrolase</keyword>
<dbReference type="FunFam" id="3.30.70.270:FF:000020">
    <property type="entry name" value="Transposon Tf2-6 polyprotein-like Protein"/>
    <property type="match status" value="1"/>
</dbReference>
<keyword evidence="10" id="KW-0229">DNA integration</keyword>
<evidence type="ECO:0000256" key="5">
    <source>
        <dbReference type="ARBA" id="ARBA00022723"/>
    </source>
</evidence>
<dbReference type="EMBL" id="QPKB01000005">
    <property type="protein sequence ID" value="RWR86017.1"/>
    <property type="molecule type" value="Genomic_DNA"/>
</dbReference>
<keyword evidence="1" id="KW-0645">Protease</keyword>
<dbReference type="GO" id="GO:0003677">
    <property type="term" value="F:DNA binding"/>
    <property type="evidence" value="ECO:0007669"/>
    <property type="project" value="UniProtKB-KW"/>
</dbReference>
<keyword evidence="14" id="KW-0233">DNA recombination</keyword>
<dbReference type="InterPro" id="IPR041588">
    <property type="entry name" value="Integrase_H2C2"/>
</dbReference>
<dbReference type="GO" id="GO:0004519">
    <property type="term" value="F:endonuclease activity"/>
    <property type="evidence" value="ECO:0007669"/>
    <property type="project" value="UniProtKB-KW"/>
</dbReference>
<dbReference type="CDD" id="cd09274">
    <property type="entry name" value="RNase_HI_RT_Ty3"/>
    <property type="match status" value="1"/>
</dbReference>
<evidence type="ECO:0000256" key="10">
    <source>
        <dbReference type="ARBA" id="ARBA00022908"/>
    </source>
</evidence>
<dbReference type="InterPro" id="IPR043128">
    <property type="entry name" value="Rev_trsase/Diguanyl_cyclase"/>
</dbReference>
<accession>A0A3S3NEH2</accession>
<proteinExistence type="predicted"/>
<evidence type="ECO:0000256" key="15">
    <source>
        <dbReference type="SAM" id="MobiDB-lite"/>
    </source>
</evidence>
<evidence type="ECO:0000256" key="3">
    <source>
        <dbReference type="ARBA" id="ARBA00022695"/>
    </source>
</evidence>
<dbReference type="OrthoDB" id="10055717at2759"/>
<dbReference type="STRING" id="337451.A0A3S3NEH2"/>
<feature type="domain" description="Integrase catalytic" evidence="16">
    <location>
        <begin position="657"/>
        <end position="817"/>
    </location>
</feature>
<keyword evidence="6" id="KW-0064">Aspartyl protease</keyword>
<dbReference type="GO" id="GO:0003964">
    <property type="term" value="F:RNA-directed DNA polymerase activity"/>
    <property type="evidence" value="ECO:0007669"/>
    <property type="project" value="UniProtKB-KW"/>
</dbReference>
<dbReference type="FunFam" id="1.10.340.70:FF:000001">
    <property type="entry name" value="Retrovirus-related Pol polyprotein from transposon gypsy-like Protein"/>
    <property type="match status" value="1"/>
</dbReference>
<sequence length="1123" mass="129514">MQRRLNPTMQEVVRAEVLKLLDVGIIYLISDSQWVNPTQVVPKKAGVTVVRNANDELVPTRVPTGWQVCIDYRKLNAVTRKDHFPLPFLDQILERVAGHEYYCFLDGYSGYNQIKIAPEDQEKTTFKCPFGTFAYRRMPFRLCNAPATFQRCMLSIFSDMVERFLEVFMDDFPVFGDSFQDCLSNLTKVLSRCEEKNLVLNWEKCHFMVRQGIVLGHIVSSRGLEVDKAKIYLISNLSAPKSVRDVRSFLGHAGFNRRFIKDFSVIFRPLCNLLLKEAEFEWMETCQAAFTKVKDMLTTASIMQPPDWSLPFEIMCDASDYAVGAVLGQRRDKKPYVIYYASRTLNSAQINYSTTEKELLVVVYALDKFRSYLIGSKIVIFIDYSALKYLLSKKNAKPRLIRWILLLQEFDIEIKDKKGVENVVVDHLSRLVLSNTLEPLPIQDTFPDEQLFARFFHSPWYADIANYLASGEIPKEWTQQDKNKFFTEILRRFLKLIVMLHMLELEYTFVLKHKKGKCNQVADALSRRVTLLNAMKVQLEGFDSIKDMYANDEDFGDIWEVCKMGHHEDYILQNDFLFRGTRLCIPRCSLREYIIKEFHSGGLGGHFGRDKTVLLVKEKYYWPTIYRDVAHYVKRCITCQTCKGQAQNTGAYTPLPIPKAPWEDVSMDFVVGLPRTQRGMDAIFVVVDRFSKMAHFIPCKKTMDASYIADLYFKEVVKHHGIPKSIISDRDTKFLSHFWRSLWKRIGSSLLYSSAYHPQTDGQTEVVNRTLGNLLRSFASKRPKQWDLMLSRAEFAYNSVVNRSTGKSPFEVVYGRVPAHYLDLAPIPESPMTSKKAEDFPATMARIHEEVRNKLEVSNKFYRETANVHRRIKIFKEGELVWVYLKKERLPVGSYNKLKEKKIGPCRILEKINDNAYKIELPPDVRTHPTFNVRDLSAYHGEEEDNSWSSSLSPGEDDAVPKSKCNMYSRTGKSCTNTLWYSGHNSALEAPNRAPFDMLESRLEGLSNGGEAVDSAGLAVISQKQQAALREAYKNKKYMPLDLRPKKTRAIRRRLTKHQSLVGKVCLPSLISFMVPYLYTLGWKECRFTFSRDDEALLTSPFFHGVIPLYSRVEGVSFYVLSG</sequence>
<dbReference type="AlphaFoldDB" id="A0A3S3NEH2"/>
<dbReference type="Pfam" id="PF24626">
    <property type="entry name" value="SH3_Tf2-1"/>
    <property type="match status" value="1"/>
</dbReference>
<dbReference type="GO" id="GO:0046872">
    <property type="term" value="F:metal ion binding"/>
    <property type="evidence" value="ECO:0007669"/>
    <property type="project" value="UniProtKB-KW"/>
</dbReference>
<dbReference type="Gene3D" id="3.30.420.10">
    <property type="entry name" value="Ribonuclease H-like superfamily/Ribonuclease H"/>
    <property type="match status" value="1"/>
</dbReference>
<evidence type="ECO:0000256" key="1">
    <source>
        <dbReference type="ARBA" id="ARBA00022670"/>
    </source>
</evidence>
<evidence type="ECO:0000256" key="9">
    <source>
        <dbReference type="ARBA" id="ARBA00022842"/>
    </source>
</evidence>
<dbReference type="GO" id="GO:0015074">
    <property type="term" value="P:DNA integration"/>
    <property type="evidence" value="ECO:0007669"/>
    <property type="project" value="UniProtKB-KW"/>
</dbReference>
<dbReference type="Gene3D" id="3.10.10.10">
    <property type="entry name" value="HIV Type 1 Reverse Transcriptase, subunit A, domain 1"/>
    <property type="match status" value="1"/>
</dbReference>
<evidence type="ECO:0000313" key="17">
    <source>
        <dbReference type="EMBL" id="RWR86017.1"/>
    </source>
</evidence>
<dbReference type="GO" id="GO:0004190">
    <property type="term" value="F:aspartic-type endopeptidase activity"/>
    <property type="evidence" value="ECO:0007669"/>
    <property type="project" value="UniProtKB-KW"/>
</dbReference>
<evidence type="ECO:0000259" key="16">
    <source>
        <dbReference type="PROSITE" id="PS50994"/>
    </source>
</evidence>
<evidence type="ECO:0000256" key="7">
    <source>
        <dbReference type="ARBA" id="ARBA00022759"/>
    </source>
</evidence>
<dbReference type="Gene3D" id="1.10.340.70">
    <property type="match status" value="1"/>
</dbReference>
<organism evidence="17 18">
    <name type="scientific">Cinnamomum micranthum f. kanehirae</name>
    <dbReference type="NCBI Taxonomy" id="337451"/>
    <lineage>
        <taxon>Eukaryota</taxon>
        <taxon>Viridiplantae</taxon>
        <taxon>Streptophyta</taxon>
        <taxon>Embryophyta</taxon>
        <taxon>Tracheophyta</taxon>
        <taxon>Spermatophyta</taxon>
        <taxon>Magnoliopsida</taxon>
        <taxon>Magnoliidae</taxon>
        <taxon>Laurales</taxon>
        <taxon>Lauraceae</taxon>
        <taxon>Cinnamomum</taxon>
    </lineage>
</organism>
<dbReference type="InterPro" id="IPR050951">
    <property type="entry name" value="Retrovirus_Pol_polyprotein"/>
</dbReference>
<dbReference type="InterPro" id="IPR012337">
    <property type="entry name" value="RNaseH-like_sf"/>
</dbReference>
<gene>
    <name evidence="17" type="ORF">CKAN_01489800</name>
</gene>
<evidence type="ECO:0000313" key="18">
    <source>
        <dbReference type="Proteomes" id="UP000283530"/>
    </source>
</evidence>
<dbReference type="GO" id="GO:0006310">
    <property type="term" value="P:DNA recombination"/>
    <property type="evidence" value="ECO:0007669"/>
    <property type="project" value="UniProtKB-KW"/>
</dbReference>
<evidence type="ECO:0000256" key="13">
    <source>
        <dbReference type="ARBA" id="ARBA00023125"/>
    </source>
</evidence>
<keyword evidence="7" id="KW-0255">Endonuclease</keyword>
<dbReference type="InterPro" id="IPR000477">
    <property type="entry name" value="RT_dom"/>
</dbReference>
<reference evidence="17 18" key="1">
    <citation type="journal article" date="2019" name="Nat. Plants">
        <title>Stout camphor tree genome fills gaps in understanding of flowering plant genome evolution.</title>
        <authorList>
            <person name="Chaw S.M."/>
            <person name="Liu Y.C."/>
            <person name="Wu Y.W."/>
            <person name="Wang H.Y."/>
            <person name="Lin C.I."/>
            <person name="Wu C.S."/>
            <person name="Ke H.M."/>
            <person name="Chang L.Y."/>
            <person name="Hsu C.Y."/>
            <person name="Yang H.T."/>
            <person name="Sudianto E."/>
            <person name="Hsu M.H."/>
            <person name="Wu K.P."/>
            <person name="Wang L.N."/>
            <person name="Leebens-Mack J.H."/>
            <person name="Tsai I.J."/>
        </authorList>
    </citation>
    <scope>NUCLEOTIDE SEQUENCE [LARGE SCALE GENOMIC DNA]</scope>
    <source>
        <strain evidence="18">cv. Chaw 1501</strain>
        <tissue evidence="17">Young leaves</tissue>
    </source>
</reference>
<name>A0A3S3NEH2_9MAGN</name>
<dbReference type="CDD" id="cd01647">
    <property type="entry name" value="RT_LTR"/>
    <property type="match status" value="1"/>
</dbReference>
<keyword evidence="5" id="KW-0479">Metal-binding</keyword>
<dbReference type="PANTHER" id="PTHR37984">
    <property type="entry name" value="PROTEIN CBG26694"/>
    <property type="match status" value="1"/>
</dbReference>
<dbReference type="Gene3D" id="3.30.70.270">
    <property type="match status" value="2"/>
</dbReference>
<evidence type="ECO:0000256" key="8">
    <source>
        <dbReference type="ARBA" id="ARBA00022801"/>
    </source>
</evidence>
<dbReference type="Pfam" id="PF17921">
    <property type="entry name" value="Integrase_H2C2"/>
    <property type="match status" value="1"/>
</dbReference>